<feature type="region of interest" description="Disordered" evidence="1">
    <location>
        <begin position="46"/>
        <end position="94"/>
    </location>
</feature>
<accession>A0A0D3CT66</accession>
<dbReference type="AlphaFoldDB" id="A0A0D3CT66"/>
<dbReference type="HOGENOM" id="CLU_1505530_0_0_1"/>
<keyword evidence="2" id="KW-0472">Membrane</keyword>
<dbReference type="Proteomes" id="UP000032141">
    <property type="component" value="Chromosome C6"/>
</dbReference>
<evidence type="ECO:0000313" key="3">
    <source>
        <dbReference type="EnsemblPlants" id="Bo6g064890.1"/>
    </source>
</evidence>
<feature type="compositionally biased region" description="Polar residues" evidence="1">
    <location>
        <begin position="74"/>
        <end position="92"/>
    </location>
</feature>
<evidence type="ECO:0000256" key="2">
    <source>
        <dbReference type="SAM" id="Phobius"/>
    </source>
</evidence>
<sequence length="179" mass="19671">MSADWGPVIVAVALFILLSPGLLFQLPARTRVMEFDSMKGYLHLTGNSPNKSSKSAGGDVEIDSEDQDRRSPGESITNNTTPTRTVAQSAISDESRKRKDMHDWAAPLIALALFAFLSPGLIPQFSRERISGGFHEHEDDISFNFRPHHSLLSLSHPLSSRSQHPCLCLASAQNITLMC</sequence>
<keyword evidence="2" id="KW-0812">Transmembrane</keyword>
<feature type="compositionally biased region" description="Polar residues" evidence="1">
    <location>
        <begin position="46"/>
        <end position="55"/>
    </location>
</feature>
<reference evidence="3" key="2">
    <citation type="submission" date="2015-03" db="UniProtKB">
        <authorList>
            <consortium name="EnsemblPlants"/>
        </authorList>
    </citation>
    <scope>IDENTIFICATION</scope>
</reference>
<name>A0A0D3CT66_BRAOL</name>
<dbReference type="PANTHER" id="PTHR33128">
    <property type="entry name" value="OS05G0103400 PROTEIN"/>
    <property type="match status" value="1"/>
</dbReference>
<feature type="transmembrane region" description="Helical" evidence="2">
    <location>
        <begin position="6"/>
        <end position="24"/>
    </location>
</feature>
<reference evidence="3 4" key="1">
    <citation type="journal article" date="2014" name="Genome Biol.">
        <title>Transcriptome and methylome profiling reveals relics of genome dominance in the mesopolyploid Brassica oleracea.</title>
        <authorList>
            <person name="Parkin I.A."/>
            <person name="Koh C."/>
            <person name="Tang H."/>
            <person name="Robinson S.J."/>
            <person name="Kagale S."/>
            <person name="Clarke W.E."/>
            <person name="Town C.D."/>
            <person name="Nixon J."/>
            <person name="Krishnakumar V."/>
            <person name="Bidwell S.L."/>
            <person name="Denoeud F."/>
            <person name="Belcram H."/>
            <person name="Links M.G."/>
            <person name="Just J."/>
            <person name="Clarke C."/>
            <person name="Bender T."/>
            <person name="Huebert T."/>
            <person name="Mason A.S."/>
            <person name="Pires J.C."/>
            <person name="Barker G."/>
            <person name="Moore J."/>
            <person name="Walley P.G."/>
            <person name="Manoli S."/>
            <person name="Batley J."/>
            <person name="Edwards D."/>
            <person name="Nelson M.N."/>
            <person name="Wang X."/>
            <person name="Paterson A.H."/>
            <person name="King G."/>
            <person name="Bancroft I."/>
            <person name="Chalhoub B."/>
            <person name="Sharpe A.G."/>
        </authorList>
    </citation>
    <scope>NUCLEOTIDE SEQUENCE</scope>
    <source>
        <strain evidence="3 4">cv. TO1000</strain>
    </source>
</reference>
<dbReference type="EnsemblPlants" id="Bo6g064890.1">
    <property type="protein sequence ID" value="Bo6g064890.1"/>
    <property type="gene ID" value="Bo6g064890"/>
</dbReference>
<dbReference type="InterPro" id="IPR021775">
    <property type="entry name" value="DUF3339"/>
</dbReference>
<dbReference type="Gramene" id="Bo6g064890.1">
    <property type="protein sequence ID" value="Bo6g064890.1"/>
    <property type="gene ID" value="Bo6g064890"/>
</dbReference>
<dbReference type="PANTHER" id="PTHR33128:SF47">
    <property type="entry name" value="GPI-ANCHORED-LIKE PROTEIN (DUF 3339)"/>
    <property type="match status" value="1"/>
</dbReference>
<evidence type="ECO:0000313" key="4">
    <source>
        <dbReference type="Proteomes" id="UP000032141"/>
    </source>
</evidence>
<protein>
    <submittedName>
        <fullName evidence="3">Uncharacterized protein</fullName>
    </submittedName>
</protein>
<feature type="transmembrane region" description="Helical" evidence="2">
    <location>
        <begin position="104"/>
        <end position="122"/>
    </location>
</feature>
<keyword evidence="4" id="KW-1185">Reference proteome</keyword>
<organism evidence="3 4">
    <name type="scientific">Brassica oleracea var. oleracea</name>
    <dbReference type="NCBI Taxonomy" id="109376"/>
    <lineage>
        <taxon>Eukaryota</taxon>
        <taxon>Viridiplantae</taxon>
        <taxon>Streptophyta</taxon>
        <taxon>Embryophyta</taxon>
        <taxon>Tracheophyta</taxon>
        <taxon>Spermatophyta</taxon>
        <taxon>Magnoliopsida</taxon>
        <taxon>eudicotyledons</taxon>
        <taxon>Gunneridae</taxon>
        <taxon>Pentapetalae</taxon>
        <taxon>rosids</taxon>
        <taxon>malvids</taxon>
        <taxon>Brassicales</taxon>
        <taxon>Brassicaceae</taxon>
        <taxon>Brassiceae</taxon>
        <taxon>Brassica</taxon>
    </lineage>
</organism>
<evidence type="ECO:0000256" key="1">
    <source>
        <dbReference type="SAM" id="MobiDB-lite"/>
    </source>
</evidence>
<dbReference type="STRING" id="109376.A0A0D3CT66"/>
<dbReference type="Pfam" id="PF11820">
    <property type="entry name" value="DUF3339"/>
    <property type="match status" value="2"/>
</dbReference>
<proteinExistence type="predicted"/>
<keyword evidence="2" id="KW-1133">Transmembrane helix</keyword>